<comment type="similarity">
    <text evidence="1">Belongs to the peptidase M16 family.</text>
</comment>
<evidence type="ECO:0000256" key="6">
    <source>
        <dbReference type="SAM" id="SignalP"/>
    </source>
</evidence>
<accession>A0ABP7H047</accession>
<evidence type="ECO:0000256" key="1">
    <source>
        <dbReference type="ARBA" id="ARBA00007261"/>
    </source>
</evidence>
<keyword evidence="6" id="KW-0732">Signal</keyword>
<dbReference type="SUPFAM" id="SSF63411">
    <property type="entry name" value="LuxS/MPP-like metallohydrolase"/>
    <property type="match status" value="2"/>
</dbReference>
<dbReference type="InterPro" id="IPR050626">
    <property type="entry name" value="Peptidase_M16"/>
</dbReference>
<dbReference type="Proteomes" id="UP001501456">
    <property type="component" value="Unassembled WGS sequence"/>
</dbReference>
<keyword evidence="3" id="KW-0378">Hydrolase</keyword>
<feature type="domain" description="Peptidase M16 N-terminal" evidence="7">
    <location>
        <begin position="36"/>
        <end position="180"/>
    </location>
</feature>
<feature type="chain" id="PRO_5045195498" evidence="6">
    <location>
        <begin position="21"/>
        <end position="439"/>
    </location>
</feature>
<proteinExistence type="inferred from homology"/>
<dbReference type="RefSeq" id="WP_344726489.1">
    <property type="nucleotide sequence ID" value="NZ_BAABBI010000001.1"/>
</dbReference>
<organism evidence="9 10">
    <name type="scientific">Corallibacter vietnamensis</name>
    <dbReference type="NCBI Taxonomy" id="904130"/>
    <lineage>
        <taxon>Bacteria</taxon>
        <taxon>Pseudomonadati</taxon>
        <taxon>Bacteroidota</taxon>
        <taxon>Flavobacteriia</taxon>
        <taxon>Flavobacteriales</taxon>
        <taxon>Flavobacteriaceae</taxon>
        <taxon>Corallibacter</taxon>
    </lineage>
</organism>
<evidence type="ECO:0000313" key="10">
    <source>
        <dbReference type="Proteomes" id="UP001501456"/>
    </source>
</evidence>
<dbReference type="Gene3D" id="3.30.830.10">
    <property type="entry name" value="Metalloenzyme, LuxS/M16 peptidase-like"/>
    <property type="match status" value="2"/>
</dbReference>
<dbReference type="InterPro" id="IPR011765">
    <property type="entry name" value="Pept_M16_N"/>
</dbReference>
<comment type="caution">
    <text evidence="9">The sequence shown here is derived from an EMBL/GenBank/DDBJ whole genome shotgun (WGS) entry which is preliminary data.</text>
</comment>
<dbReference type="InterPro" id="IPR011249">
    <property type="entry name" value="Metalloenz_LuxS/M16"/>
</dbReference>
<gene>
    <name evidence="9" type="ORF">GCM10022271_03770</name>
</gene>
<keyword evidence="10" id="KW-1185">Reference proteome</keyword>
<keyword evidence="5" id="KW-0482">Metalloprotease</keyword>
<dbReference type="Pfam" id="PF05193">
    <property type="entry name" value="Peptidase_M16_C"/>
    <property type="match status" value="1"/>
</dbReference>
<dbReference type="EMBL" id="BAABBI010000001">
    <property type="protein sequence ID" value="GAA3774872.1"/>
    <property type="molecule type" value="Genomic_DNA"/>
</dbReference>
<feature type="signal peptide" evidence="6">
    <location>
        <begin position="1"/>
        <end position="20"/>
    </location>
</feature>
<evidence type="ECO:0000259" key="7">
    <source>
        <dbReference type="Pfam" id="PF00675"/>
    </source>
</evidence>
<dbReference type="InterPro" id="IPR007863">
    <property type="entry name" value="Peptidase_M16_C"/>
</dbReference>
<evidence type="ECO:0000256" key="2">
    <source>
        <dbReference type="ARBA" id="ARBA00022670"/>
    </source>
</evidence>
<keyword evidence="2" id="KW-0645">Protease</keyword>
<protein>
    <submittedName>
        <fullName evidence="9">Pitrilysin family protein</fullName>
    </submittedName>
</protein>
<sequence length="439" mass="50388">MKKSIFSFASLLLVGALATAQEVKYEEYDLDNGMHVILHQDNSAPVVTTSVMYHVGAKDENPERTGFAHFFEHLLFEGTENIERGEWFTIVTSNGGSNNANTTDDRTYYYEVFPSNSVELGLWMESERLMHPIINQIGVDTQNEVVKEEKRLRVDNQPYGRFFENVKKNMFKKHPYRWTTIGEMEHLDAATLEEFQAFNKKFYVPNNAVLVVAGDIDVPSVKKMIQDYFGPIPRGEEITRNFPKEDPITETIRAKAYDPNIQIPAVVAAYRTPSMKDRDAYVLDMLSTYLSSGKSSVLYKKLVDEKKMALQVGAFNNSQEDYGTYILFGLPLGDVKLDDLVKEIDEEIVKVQNELISERDYQKLQNIFENQFVNSNSSISGIANSLARYYMLFGNTELINNEIDIYRSITREDIQAVAKKYLNPNQRLVLEYLPKKDDQ</sequence>
<dbReference type="PANTHER" id="PTHR43690">
    <property type="entry name" value="NARDILYSIN"/>
    <property type="match status" value="1"/>
</dbReference>
<dbReference type="PANTHER" id="PTHR43690:SF17">
    <property type="entry name" value="PROTEIN YHJJ"/>
    <property type="match status" value="1"/>
</dbReference>
<evidence type="ECO:0000259" key="8">
    <source>
        <dbReference type="Pfam" id="PF05193"/>
    </source>
</evidence>
<evidence type="ECO:0000256" key="3">
    <source>
        <dbReference type="ARBA" id="ARBA00022801"/>
    </source>
</evidence>
<evidence type="ECO:0000256" key="5">
    <source>
        <dbReference type="ARBA" id="ARBA00023049"/>
    </source>
</evidence>
<keyword evidence="4" id="KW-0862">Zinc</keyword>
<feature type="domain" description="Peptidase M16 C-terminal" evidence="8">
    <location>
        <begin position="190"/>
        <end position="367"/>
    </location>
</feature>
<evidence type="ECO:0000313" key="9">
    <source>
        <dbReference type="EMBL" id="GAA3774872.1"/>
    </source>
</evidence>
<evidence type="ECO:0000256" key="4">
    <source>
        <dbReference type="ARBA" id="ARBA00022833"/>
    </source>
</evidence>
<reference evidence="10" key="1">
    <citation type="journal article" date="2019" name="Int. J. Syst. Evol. Microbiol.">
        <title>The Global Catalogue of Microorganisms (GCM) 10K type strain sequencing project: providing services to taxonomists for standard genome sequencing and annotation.</title>
        <authorList>
            <consortium name="The Broad Institute Genomics Platform"/>
            <consortium name="The Broad Institute Genome Sequencing Center for Infectious Disease"/>
            <person name="Wu L."/>
            <person name="Ma J."/>
        </authorList>
    </citation>
    <scope>NUCLEOTIDE SEQUENCE [LARGE SCALE GENOMIC DNA]</scope>
    <source>
        <strain evidence="10">JCM 17525</strain>
    </source>
</reference>
<name>A0ABP7H047_9FLAO</name>
<dbReference type="Pfam" id="PF00675">
    <property type="entry name" value="Peptidase_M16"/>
    <property type="match status" value="1"/>
</dbReference>